<reference evidence="2" key="2">
    <citation type="submission" date="2021-03" db="UniProtKB">
        <authorList>
            <consortium name="EnsemblPlants"/>
        </authorList>
    </citation>
    <scope>IDENTIFICATION</scope>
</reference>
<dbReference type="AlphaFoldDB" id="A0A803MVR3"/>
<evidence type="ECO:0000313" key="2">
    <source>
        <dbReference type="EnsemblPlants" id="AUR62035990-RA:cds"/>
    </source>
</evidence>
<evidence type="ECO:0000313" key="3">
    <source>
        <dbReference type="Proteomes" id="UP000596660"/>
    </source>
</evidence>
<dbReference type="Pfam" id="PF07727">
    <property type="entry name" value="RVT_2"/>
    <property type="match status" value="1"/>
</dbReference>
<proteinExistence type="predicted"/>
<dbReference type="PANTHER" id="PTHR11439:SF498">
    <property type="entry name" value="DNAK FAMILY PROTEIN"/>
    <property type="match status" value="1"/>
</dbReference>
<dbReference type="PANTHER" id="PTHR11439">
    <property type="entry name" value="GAG-POL-RELATED RETROTRANSPOSON"/>
    <property type="match status" value="1"/>
</dbReference>
<sequence>MGSCLTSKRKKPIGCKWVYKIKLKADGTLERYKTRLVNELMNQGFVQSKYDHSLFIKKHDGNITLAAVYVDDMIITGSDSSSISSLKQHLDRVFSIKDLGTLNYFLGIEICHSSEGITMSQHKFTKEHLEFAGVQVSRQVLTPLPFHLKLRHDEGELFHDPLTSFSDSDWGSCPDSRKAMASATSKVTWMVKLLEEIGMTDLRPVTLHCDNQSAFYIAKNPVFHERTKHIEIDCHFTRDKVLEGLIQLTYLPTTSQIVDVFTKVLPSPQFTQLLSKLGMVSPVPNLRGGIEHKPREHANLVQSALLQLAQQKL</sequence>
<dbReference type="OMA" id="HKPREHA"/>
<accession>A0A803MVR3</accession>
<keyword evidence="3" id="KW-1185">Reference proteome</keyword>
<organism evidence="2 3">
    <name type="scientific">Chenopodium quinoa</name>
    <name type="common">Quinoa</name>
    <dbReference type="NCBI Taxonomy" id="63459"/>
    <lineage>
        <taxon>Eukaryota</taxon>
        <taxon>Viridiplantae</taxon>
        <taxon>Streptophyta</taxon>
        <taxon>Embryophyta</taxon>
        <taxon>Tracheophyta</taxon>
        <taxon>Spermatophyta</taxon>
        <taxon>Magnoliopsida</taxon>
        <taxon>eudicotyledons</taxon>
        <taxon>Gunneridae</taxon>
        <taxon>Pentapetalae</taxon>
        <taxon>Caryophyllales</taxon>
        <taxon>Chenopodiaceae</taxon>
        <taxon>Chenopodioideae</taxon>
        <taxon>Atripliceae</taxon>
        <taxon>Chenopodium</taxon>
    </lineage>
</organism>
<dbReference type="EnsemblPlants" id="AUR62035990-RA">
    <property type="protein sequence ID" value="AUR62035990-RA:cds"/>
    <property type="gene ID" value="AUR62035990"/>
</dbReference>
<name>A0A803MVR3_CHEQI</name>
<evidence type="ECO:0000259" key="1">
    <source>
        <dbReference type="Pfam" id="PF07727"/>
    </source>
</evidence>
<dbReference type="InterPro" id="IPR043502">
    <property type="entry name" value="DNA/RNA_pol_sf"/>
</dbReference>
<dbReference type="CDD" id="cd09272">
    <property type="entry name" value="RNase_HI_RT_Ty1"/>
    <property type="match status" value="1"/>
</dbReference>
<protein>
    <recommendedName>
        <fullName evidence="1">Reverse transcriptase Ty1/copia-type domain-containing protein</fullName>
    </recommendedName>
</protein>
<dbReference type="Proteomes" id="UP000596660">
    <property type="component" value="Unplaced"/>
</dbReference>
<dbReference type="SUPFAM" id="SSF56672">
    <property type="entry name" value="DNA/RNA polymerases"/>
    <property type="match status" value="1"/>
</dbReference>
<reference evidence="2" key="1">
    <citation type="journal article" date="2017" name="Nature">
        <title>The genome of Chenopodium quinoa.</title>
        <authorList>
            <person name="Jarvis D.E."/>
            <person name="Ho Y.S."/>
            <person name="Lightfoot D.J."/>
            <person name="Schmoeckel S.M."/>
            <person name="Li B."/>
            <person name="Borm T.J.A."/>
            <person name="Ohyanagi H."/>
            <person name="Mineta K."/>
            <person name="Michell C.T."/>
            <person name="Saber N."/>
            <person name="Kharbatia N.M."/>
            <person name="Rupper R.R."/>
            <person name="Sharp A.R."/>
            <person name="Dally N."/>
            <person name="Boughton B.A."/>
            <person name="Woo Y.H."/>
            <person name="Gao G."/>
            <person name="Schijlen E.G.W.M."/>
            <person name="Guo X."/>
            <person name="Momin A.A."/>
            <person name="Negrao S."/>
            <person name="Al-Babili S."/>
            <person name="Gehring C."/>
            <person name="Roessner U."/>
            <person name="Jung C."/>
            <person name="Murphy K."/>
            <person name="Arold S.T."/>
            <person name="Gojobori T."/>
            <person name="van der Linden C.G."/>
            <person name="van Loo E.N."/>
            <person name="Jellen E.N."/>
            <person name="Maughan P.J."/>
            <person name="Tester M."/>
        </authorList>
    </citation>
    <scope>NUCLEOTIDE SEQUENCE [LARGE SCALE GENOMIC DNA]</scope>
    <source>
        <strain evidence="2">cv. PI 614886</strain>
    </source>
</reference>
<dbReference type="Gramene" id="AUR62035990-RA">
    <property type="protein sequence ID" value="AUR62035990-RA:cds"/>
    <property type="gene ID" value="AUR62035990"/>
</dbReference>
<dbReference type="InterPro" id="IPR013103">
    <property type="entry name" value="RVT_2"/>
</dbReference>
<feature type="domain" description="Reverse transcriptase Ty1/copia-type" evidence="1">
    <location>
        <begin position="40"/>
        <end position="143"/>
    </location>
</feature>